<dbReference type="Proteomes" id="UP000322873">
    <property type="component" value="Unassembled WGS sequence"/>
</dbReference>
<comment type="caution">
    <text evidence="2">The sequence shown here is derived from an EMBL/GenBank/DDBJ whole genome shotgun (WGS) entry which is preliminary data.</text>
</comment>
<protein>
    <submittedName>
        <fullName evidence="2">Uncharacterized protein</fullName>
    </submittedName>
</protein>
<dbReference type="AlphaFoldDB" id="A0A5M9JP84"/>
<reference evidence="2 3" key="1">
    <citation type="submission" date="2019-06" db="EMBL/GenBank/DDBJ databases">
        <title>Genome Sequence of the Brown Rot Fungal Pathogen Monilinia fructicola.</title>
        <authorList>
            <person name="De Miccolis Angelini R.M."/>
            <person name="Landi L."/>
            <person name="Abate D."/>
            <person name="Pollastro S."/>
            <person name="Romanazzi G."/>
            <person name="Faretra F."/>
        </authorList>
    </citation>
    <scope>NUCLEOTIDE SEQUENCE [LARGE SCALE GENOMIC DNA]</scope>
    <source>
        <strain evidence="2 3">Mfrc123</strain>
    </source>
</reference>
<name>A0A5M9JP84_MONFR</name>
<keyword evidence="3" id="KW-1185">Reference proteome</keyword>
<feature type="transmembrane region" description="Helical" evidence="1">
    <location>
        <begin position="33"/>
        <end position="51"/>
    </location>
</feature>
<evidence type="ECO:0000313" key="3">
    <source>
        <dbReference type="Proteomes" id="UP000322873"/>
    </source>
</evidence>
<accession>A0A5M9JP84</accession>
<keyword evidence="1" id="KW-0472">Membrane</keyword>
<gene>
    <name evidence="2" type="ORF">EYC84_001221</name>
</gene>
<proteinExistence type="predicted"/>
<evidence type="ECO:0000313" key="2">
    <source>
        <dbReference type="EMBL" id="KAA8569612.1"/>
    </source>
</evidence>
<evidence type="ECO:0000256" key="1">
    <source>
        <dbReference type="SAM" id="Phobius"/>
    </source>
</evidence>
<keyword evidence="1" id="KW-0812">Transmembrane</keyword>
<sequence>MGGASVTNFFSTRCLQFCKLSVTKDMPGNWQKFHLVIFFLLFDMGIMADAIGVGAKMKMTIDVFCSVNMTRDSYRWDWVCLGLAFLAQEIG</sequence>
<keyword evidence="1" id="KW-1133">Transmembrane helix</keyword>
<dbReference type="EMBL" id="VICG01000008">
    <property type="protein sequence ID" value="KAA8569612.1"/>
    <property type="molecule type" value="Genomic_DNA"/>
</dbReference>
<organism evidence="2 3">
    <name type="scientific">Monilinia fructicola</name>
    <name type="common">Brown rot fungus</name>
    <name type="synonym">Ciboria fructicola</name>
    <dbReference type="NCBI Taxonomy" id="38448"/>
    <lineage>
        <taxon>Eukaryota</taxon>
        <taxon>Fungi</taxon>
        <taxon>Dikarya</taxon>
        <taxon>Ascomycota</taxon>
        <taxon>Pezizomycotina</taxon>
        <taxon>Leotiomycetes</taxon>
        <taxon>Helotiales</taxon>
        <taxon>Sclerotiniaceae</taxon>
        <taxon>Monilinia</taxon>
    </lineage>
</organism>